<evidence type="ECO:0000259" key="11">
    <source>
        <dbReference type="Pfam" id="PF00266"/>
    </source>
</evidence>
<dbReference type="PANTHER" id="PTHR11601">
    <property type="entry name" value="CYSTEINE DESULFURYLASE FAMILY MEMBER"/>
    <property type="match status" value="1"/>
</dbReference>
<evidence type="ECO:0000256" key="4">
    <source>
        <dbReference type="ARBA" id="ARBA00022679"/>
    </source>
</evidence>
<keyword evidence="13" id="KW-1185">Reference proteome</keyword>
<dbReference type="PIRSF" id="PIRSF005572">
    <property type="entry name" value="NifS"/>
    <property type="match status" value="1"/>
</dbReference>
<evidence type="ECO:0000256" key="9">
    <source>
        <dbReference type="ARBA" id="ARBA00050776"/>
    </source>
</evidence>
<keyword evidence="8" id="KW-0411">Iron-sulfur</keyword>
<feature type="domain" description="Aminotransferase class V" evidence="11">
    <location>
        <begin position="9"/>
        <end position="390"/>
    </location>
</feature>
<name>A0A4Q2K3Q1_9ACTN</name>
<evidence type="ECO:0000256" key="10">
    <source>
        <dbReference type="RuleBase" id="RU004504"/>
    </source>
</evidence>
<dbReference type="Proteomes" id="UP000293345">
    <property type="component" value="Unassembled WGS sequence"/>
</dbReference>
<dbReference type="InterPro" id="IPR000192">
    <property type="entry name" value="Aminotrans_V_dom"/>
</dbReference>
<evidence type="ECO:0000256" key="3">
    <source>
        <dbReference type="ARBA" id="ARBA00012239"/>
    </source>
</evidence>
<evidence type="ECO:0000313" key="13">
    <source>
        <dbReference type="Proteomes" id="UP000293345"/>
    </source>
</evidence>
<dbReference type="OrthoDB" id="9808002at2"/>
<organism evidence="12 13">
    <name type="scientific">Senegalimassilia faecalis</name>
    <dbReference type="NCBI Taxonomy" id="2509433"/>
    <lineage>
        <taxon>Bacteria</taxon>
        <taxon>Bacillati</taxon>
        <taxon>Actinomycetota</taxon>
        <taxon>Coriobacteriia</taxon>
        <taxon>Coriobacteriales</taxon>
        <taxon>Coriobacteriaceae</taxon>
        <taxon>Senegalimassilia</taxon>
    </lineage>
</organism>
<dbReference type="InterPro" id="IPR016454">
    <property type="entry name" value="Cysteine_dSase"/>
</dbReference>
<accession>A0A4Q2K3Q1</accession>
<dbReference type="GO" id="GO:0051536">
    <property type="term" value="F:iron-sulfur cluster binding"/>
    <property type="evidence" value="ECO:0007669"/>
    <property type="project" value="UniProtKB-KW"/>
</dbReference>
<evidence type="ECO:0000313" key="12">
    <source>
        <dbReference type="EMBL" id="RXZ55138.1"/>
    </source>
</evidence>
<evidence type="ECO:0000256" key="2">
    <source>
        <dbReference type="ARBA" id="ARBA00006490"/>
    </source>
</evidence>
<evidence type="ECO:0000256" key="1">
    <source>
        <dbReference type="ARBA" id="ARBA00001933"/>
    </source>
</evidence>
<dbReference type="Gene3D" id="3.40.640.10">
    <property type="entry name" value="Type I PLP-dependent aspartate aminotransferase-like (Major domain)"/>
    <property type="match status" value="1"/>
</dbReference>
<dbReference type="GO" id="GO:0046872">
    <property type="term" value="F:metal ion binding"/>
    <property type="evidence" value="ECO:0007669"/>
    <property type="project" value="UniProtKB-KW"/>
</dbReference>
<keyword evidence="6" id="KW-0663">Pyridoxal phosphate</keyword>
<dbReference type="Gene3D" id="3.90.1150.10">
    <property type="entry name" value="Aspartate Aminotransferase, domain 1"/>
    <property type="match status" value="1"/>
</dbReference>
<reference evidence="12 13" key="1">
    <citation type="submission" date="2019-01" db="EMBL/GenBank/DDBJ databases">
        <title>Senegalimassilia sp. nov. KGMB04484 isolated human feces.</title>
        <authorList>
            <person name="Han K.-I."/>
            <person name="Kim J.-S."/>
            <person name="Lee K.C."/>
            <person name="Suh M.K."/>
            <person name="Eom M.K."/>
            <person name="Lee J.H."/>
            <person name="Park S.-H."/>
            <person name="Kang S.W."/>
            <person name="Park J.-E."/>
            <person name="Oh B.S."/>
            <person name="Yu S.Y."/>
            <person name="Choi S.-H."/>
            <person name="Lee D.H."/>
            <person name="Yoon H."/>
            <person name="Kim B.-Y."/>
            <person name="Lee J.H."/>
            <person name="Lee J.-S."/>
        </authorList>
    </citation>
    <scope>NUCLEOTIDE SEQUENCE [LARGE SCALE GENOMIC DNA]</scope>
    <source>
        <strain evidence="12 13">KGMB04484</strain>
    </source>
</reference>
<evidence type="ECO:0000256" key="5">
    <source>
        <dbReference type="ARBA" id="ARBA00022723"/>
    </source>
</evidence>
<evidence type="ECO:0000256" key="6">
    <source>
        <dbReference type="ARBA" id="ARBA00022898"/>
    </source>
</evidence>
<dbReference type="PANTHER" id="PTHR11601:SF34">
    <property type="entry name" value="CYSTEINE DESULFURASE"/>
    <property type="match status" value="1"/>
</dbReference>
<sequence length="401" mass="41512">MAKVPDNYVYLDYAATAPLIEEAAQAMAPYMQPGRANIAYGGNANSLHVPGRAAFAALEDARRRIARALGAQRPDELILTSGATEADNAALFGLANAAVAARRRAGAGDFTPHVVISAIEHDAVLAPAKRLEQQGFRVTRVAPNRAGFITPEALAAVLDANTVLVSVMTANSELGSIQPVAELAKVAHAAGALFHTDATQALGKTPVDVRAWGCDAASFSAHKVGGPKGIGALYVKARTPFDAYLLGGGQEAGRRSGTQNVAGAAGFAAAVEAAQANQPAETQRLAALRDKLYAALATTPGVHPTVDVAPGSTEYLPNIVHVLVDALESETLILRFDMRGFGVSGGSACSSHSLEPSHVLRAIGIGDDAAHGALRISMGRYTTEADIDNFIAAVGPVLDWE</sequence>
<gene>
    <name evidence="12" type="ORF">ET524_06805</name>
</gene>
<dbReference type="SUPFAM" id="SSF53383">
    <property type="entry name" value="PLP-dependent transferases"/>
    <property type="match status" value="1"/>
</dbReference>
<comment type="catalytic activity">
    <reaction evidence="9">
        <text>(sulfur carrier)-H + L-cysteine = (sulfur carrier)-SH + L-alanine</text>
        <dbReference type="Rhea" id="RHEA:43892"/>
        <dbReference type="Rhea" id="RHEA-COMP:14737"/>
        <dbReference type="Rhea" id="RHEA-COMP:14739"/>
        <dbReference type="ChEBI" id="CHEBI:29917"/>
        <dbReference type="ChEBI" id="CHEBI:35235"/>
        <dbReference type="ChEBI" id="CHEBI:57972"/>
        <dbReference type="ChEBI" id="CHEBI:64428"/>
        <dbReference type="EC" id="2.8.1.7"/>
    </reaction>
</comment>
<dbReference type="Gene3D" id="1.10.260.50">
    <property type="match status" value="1"/>
</dbReference>
<protein>
    <recommendedName>
        <fullName evidence="3">cysteine desulfurase</fullName>
        <ecNumber evidence="3">2.8.1.7</ecNumber>
    </recommendedName>
</protein>
<dbReference type="EMBL" id="SDPW01000001">
    <property type="protein sequence ID" value="RXZ55138.1"/>
    <property type="molecule type" value="Genomic_DNA"/>
</dbReference>
<comment type="cofactor">
    <cofactor evidence="1 10">
        <name>pyridoxal 5'-phosphate</name>
        <dbReference type="ChEBI" id="CHEBI:597326"/>
    </cofactor>
</comment>
<dbReference type="InterPro" id="IPR015422">
    <property type="entry name" value="PyrdxlP-dep_Trfase_small"/>
</dbReference>
<dbReference type="GO" id="GO:0031071">
    <property type="term" value="F:cysteine desulfurase activity"/>
    <property type="evidence" value="ECO:0007669"/>
    <property type="project" value="UniProtKB-EC"/>
</dbReference>
<dbReference type="InterPro" id="IPR020578">
    <property type="entry name" value="Aminotrans_V_PyrdxlP_BS"/>
</dbReference>
<keyword evidence="7" id="KW-0408">Iron</keyword>
<keyword evidence="4" id="KW-0808">Transferase</keyword>
<proteinExistence type="inferred from homology"/>
<dbReference type="InterPro" id="IPR015424">
    <property type="entry name" value="PyrdxlP-dep_Trfase"/>
</dbReference>
<keyword evidence="5" id="KW-0479">Metal-binding</keyword>
<comment type="similarity">
    <text evidence="2">Belongs to the class-V pyridoxal-phosphate-dependent aminotransferase family. NifS/IscS subfamily.</text>
</comment>
<dbReference type="PROSITE" id="PS00595">
    <property type="entry name" value="AA_TRANSFER_CLASS_5"/>
    <property type="match status" value="1"/>
</dbReference>
<comment type="caution">
    <text evidence="12">The sequence shown here is derived from an EMBL/GenBank/DDBJ whole genome shotgun (WGS) entry which is preliminary data.</text>
</comment>
<dbReference type="InterPro" id="IPR015421">
    <property type="entry name" value="PyrdxlP-dep_Trfase_major"/>
</dbReference>
<dbReference type="AlphaFoldDB" id="A0A4Q2K3Q1"/>
<evidence type="ECO:0000256" key="8">
    <source>
        <dbReference type="ARBA" id="ARBA00023014"/>
    </source>
</evidence>
<dbReference type="EC" id="2.8.1.7" evidence="3"/>
<evidence type="ECO:0000256" key="7">
    <source>
        <dbReference type="ARBA" id="ARBA00023004"/>
    </source>
</evidence>
<dbReference type="Pfam" id="PF00266">
    <property type="entry name" value="Aminotran_5"/>
    <property type="match status" value="1"/>
</dbReference>